<dbReference type="AlphaFoldDB" id="A0A2M8LRN8"/>
<feature type="region of interest" description="Disordered" evidence="2">
    <location>
        <begin position="26"/>
        <end position="56"/>
    </location>
</feature>
<dbReference type="EMBL" id="PGGW01000069">
    <property type="protein sequence ID" value="PJE94617.1"/>
    <property type="molecule type" value="Genomic_DNA"/>
</dbReference>
<evidence type="ECO:0000256" key="2">
    <source>
        <dbReference type="SAM" id="MobiDB-lite"/>
    </source>
</evidence>
<dbReference type="InterPro" id="IPR005754">
    <property type="entry name" value="Sortase"/>
</dbReference>
<keyword evidence="4" id="KW-1185">Reference proteome</keyword>
<evidence type="ECO:0000313" key="4">
    <source>
        <dbReference type="Proteomes" id="UP000230407"/>
    </source>
</evidence>
<sequence length="233" mass="24496">MAAAAVWAVLLTAVWLWGRELSDPAAVAPPDPRPGSGARHDPAGDPVGGADGALGRTLPAARAPLPVAEPRRVDIEAAGVHARIVERGLDSDGAVRPPPMDTPGVVGWYRDGPEPGTEGAALLVGHVDTDRGPAVFHRLASVRPGDRVYVTRADGTVAEFTAEDVSVAERDGFDPARVYGVRSPGRAELRLITCTGEFDRDSRSYSANLVVSAYLTGVRPAREPDTGALEWRG</sequence>
<dbReference type="InterPro" id="IPR023365">
    <property type="entry name" value="Sortase_dom-sf"/>
</dbReference>
<dbReference type="Pfam" id="PF04203">
    <property type="entry name" value="Sortase"/>
    <property type="match status" value="1"/>
</dbReference>
<proteinExistence type="predicted"/>
<dbReference type="InterPro" id="IPR042001">
    <property type="entry name" value="Sortase_F"/>
</dbReference>
<dbReference type="NCBIfam" id="NF033748">
    <property type="entry name" value="class_F_sortase"/>
    <property type="match status" value="1"/>
</dbReference>
<organism evidence="3 4">
    <name type="scientific">Streptomyces carminius</name>
    <dbReference type="NCBI Taxonomy" id="2665496"/>
    <lineage>
        <taxon>Bacteria</taxon>
        <taxon>Bacillati</taxon>
        <taxon>Actinomycetota</taxon>
        <taxon>Actinomycetes</taxon>
        <taxon>Kitasatosporales</taxon>
        <taxon>Streptomycetaceae</taxon>
        <taxon>Streptomyces</taxon>
    </lineage>
</organism>
<evidence type="ECO:0000256" key="1">
    <source>
        <dbReference type="ARBA" id="ARBA00022801"/>
    </source>
</evidence>
<dbReference type="Gene3D" id="2.40.260.10">
    <property type="entry name" value="Sortase"/>
    <property type="match status" value="1"/>
</dbReference>
<accession>A0A2M8LRN8</accession>
<name>A0A2M8LRN8_9ACTN</name>
<dbReference type="GO" id="GO:0016787">
    <property type="term" value="F:hydrolase activity"/>
    <property type="evidence" value="ECO:0007669"/>
    <property type="project" value="UniProtKB-KW"/>
</dbReference>
<dbReference type="Proteomes" id="UP000230407">
    <property type="component" value="Unassembled WGS sequence"/>
</dbReference>
<comment type="caution">
    <text evidence="3">The sequence shown here is derived from an EMBL/GenBank/DDBJ whole genome shotgun (WGS) entry which is preliminary data.</text>
</comment>
<dbReference type="SUPFAM" id="SSF63817">
    <property type="entry name" value="Sortase"/>
    <property type="match status" value="1"/>
</dbReference>
<gene>
    <name evidence="3" type="ORF">CUT44_27620</name>
</gene>
<protein>
    <submittedName>
        <fullName evidence="3">Class F sortase</fullName>
    </submittedName>
</protein>
<keyword evidence="1" id="KW-0378">Hydrolase</keyword>
<reference evidence="3 4" key="1">
    <citation type="submission" date="2017-11" db="EMBL/GenBank/DDBJ databases">
        <title>Streptomyces carmine sp. nov., a novel actinomycete isolated from Sophora alopecuroides in Xinjiang, China.</title>
        <authorList>
            <person name="Wang Y."/>
            <person name="Luo X."/>
            <person name="Wan C."/>
            <person name="Zhang L."/>
        </authorList>
    </citation>
    <scope>NUCLEOTIDE SEQUENCE [LARGE SCALE GENOMIC DNA]</scope>
    <source>
        <strain evidence="3 4">TRM SA0054</strain>
    </source>
</reference>
<evidence type="ECO:0000313" key="3">
    <source>
        <dbReference type="EMBL" id="PJE94617.1"/>
    </source>
</evidence>
<dbReference type="CDD" id="cd05829">
    <property type="entry name" value="Sortase_F"/>
    <property type="match status" value="1"/>
</dbReference>